<dbReference type="Proteomes" id="UP000825935">
    <property type="component" value="Chromosome 15"/>
</dbReference>
<evidence type="ECO:0000313" key="7">
    <source>
        <dbReference type="Proteomes" id="UP000825935"/>
    </source>
</evidence>
<dbReference type="SMART" id="SM00255">
    <property type="entry name" value="TIR"/>
    <property type="match status" value="1"/>
</dbReference>
<feature type="non-terminal residue" evidence="6">
    <location>
        <position position="146"/>
    </location>
</feature>
<dbReference type="AlphaFoldDB" id="A0A8T2T4T1"/>
<name>A0A8T2T4T1_CERRI</name>
<dbReference type="Pfam" id="PF01582">
    <property type="entry name" value="TIR"/>
    <property type="match status" value="1"/>
</dbReference>
<proteinExistence type="predicted"/>
<keyword evidence="3" id="KW-0520">NAD</keyword>
<evidence type="ECO:0000259" key="5">
    <source>
        <dbReference type="PROSITE" id="PS50104"/>
    </source>
</evidence>
<protein>
    <recommendedName>
        <fullName evidence="1">ADP-ribosyl cyclase/cyclic ADP-ribose hydrolase</fullName>
        <ecNumber evidence="1">3.2.2.6</ecNumber>
    </recommendedName>
</protein>
<organism evidence="6 7">
    <name type="scientific">Ceratopteris richardii</name>
    <name type="common">Triangle waterfern</name>
    <dbReference type="NCBI Taxonomy" id="49495"/>
    <lineage>
        <taxon>Eukaryota</taxon>
        <taxon>Viridiplantae</taxon>
        <taxon>Streptophyta</taxon>
        <taxon>Embryophyta</taxon>
        <taxon>Tracheophyta</taxon>
        <taxon>Polypodiopsida</taxon>
        <taxon>Polypodiidae</taxon>
        <taxon>Polypodiales</taxon>
        <taxon>Pteridineae</taxon>
        <taxon>Pteridaceae</taxon>
        <taxon>Parkerioideae</taxon>
        <taxon>Ceratopteris</taxon>
    </lineage>
</organism>
<dbReference type="EMBL" id="CM035420">
    <property type="protein sequence ID" value="KAH7404207.1"/>
    <property type="molecule type" value="Genomic_DNA"/>
</dbReference>
<gene>
    <name evidence="6" type="ORF">KP509_15G015600</name>
</gene>
<comment type="caution">
    <text evidence="6">The sequence shown here is derived from an EMBL/GenBank/DDBJ whole genome shotgun (WGS) entry which is preliminary data.</text>
</comment>
<dbReference type="InterPro" id="IPR035897">
    <property type="entry name" value="Toll_tir_struct_dom_sf"/>
</dbReference>
<dbReference type="OrthoDB" id="1431171at2759"/>
<reference evidence="6" key="1">
    <citation type="submission" date="2021-08" db="EMBL/GenBank/DDBJ databases">
        <title>WGS assembly of Ceratopteris richardii.</title>
        <authorList>
            <person name="Marchant D.B."/>
            <person name="Chen G."/>
            <person name="Jenkins J."/>
            <person name="Shu S."/>
            <person name="Leebens-Mack J."/>
            <person name="Grimwood J."/>
            <person name="Schmutz J."/>
            <person name="Soltis P."/>
            <person name="Soltis D."/>
            <person name="Chen Z.-H."/>
        </authorList>
    </citation>
    <scope>NUCLEOTIDE SEQUENCE</scope>
    <source>
        <strain evidence="6">Whitten #5841</strain>
        <tissue evidence="6">Leaf</tissue>
    </source>
</reference>
<dbReference type="OMA" id="LHGINFF"/>
<dbReference type="GO" id="GO:0061809">
    <property type="term" value="F:NAD+ nucleosidase activity, cyclic ADP-ribose generating"/>
    <property type="evidence" value="ECO:0007669"/>
    <property type="project" value="UniProtKB-EC"/>
</dbReference>
<dbReference type="PANTHER" id="PTHR32009:SF39">
    <property type="entry name" value="TIR DOMAIN-CONTAINING PROTEIN"/>
    <property type="match status" value="1"/>
</dbReference>
<feature type="domain" description="TIR" evidence="5">
    <location>
        <begin position="4"/>
        <end position="146"/>
    </location>
</feature>
<dbReference type="Gene3D" id="3.40.50.10140">
    <property type="entry name" value="Toll/interleukin-1 receptor homology (TIR) domain"/>
    <property type="match status" value="1"/>
</dbReference>
<dbReference type="InterPro" id="IPR000157">
    <property type="entry name" value="TIR_dom"/>
</dbReference>
<evidence type="ECO:0000256" key="4">
    <source>
        <dbReference type="ARBA" id="ARBA00047304"/>
    </source>
</evidence>
<evidence type="ECO:0000256" key="2">
    <source>
        <dbReference type="ARBA" id="ARBA00022801"/>
    </source>
</evidence>
<comment type="catalytic activity">
    <reaction evidence="4">
        <text>NAD(+) + H2O = ADP-D-ribose + nicotinamide + H(+)</text>
        <dbReference type="Rhea" id="RHEA:16301"/>
        <dbReference type="ChEBI" id="CHEBI:15377"/>
        <dbReference type="ChEBI" id="CHEBI:15378"/>
        <dbReference type="ChEBI" id="CHEBI:17154"/>
        <dbReference type="ChEBI" id="CHEBI:57540"/>
        <dbReference type="ChEBI" id="CHEBI:57967"/>
        <dbReference type="EC" id="3.2.2.6"/>
    </reaction>
    <physiologicalReaction direction="left-to-right" evidence="4">
        <dbReference type="Rhea" id="RHEA:16302"/>
    </physiologicalReaction>
</comment>
<accession>A0A8T2T4T1</accession>
<evidence type="ECO:0000256" key="3">
    <source>
        <dbReference type="ARBA" id="ARBA00023027"/>
    </source>
</evidence>
<sequence length="146" mass="16731">MMRGVYDVFICYRGSDTKRNIVSILRGVLESKGIKCFVDYAIESGAELLSGMIQGIWKSRLQIIVLSQGFGRSRLCLDALVEIMNIEAPVRRVLPVFYEVEPCVVRHQKRASPYDLSAVEGSTREDRKRWGKALHQLSHLKGYEYY</sequence>
<keyword evidence="2" id="KW-0378">Hydrolase</keyword>
<evidence type="ECO:0000256" key="1">
    <source>
        <dbReference type="ARBA" id="ARBA00011982"/>
    </source>
</evidence>
<dbReference type="SUPFAM" id="SSF52200">
    <property type="entry name" value="Toll/Interleukin receptor TIR domain"/>
    <property type="match status" value="1"/>
</dbReference>
<dbReference type="GO" id="GO:0007165">
    <property type="term" value="P:signal transduction"/>
    <property type="evidence" value="ECO:0007669"/>
    <property type="project" value="InterPro"/>
</dbReference>
<dbReference type="PROSITE" id="PS50104">
    <property type="entry name" value="TIR"/>
    <property type="match status" value="1"/>
</dbReference>
<keyword evidence="7" id="KW-1185">Reference proteome</keyword>
<evidence type="ECO:0000313" key="6">
    <source>
        <dbReference type="EMBL" id="KAH7404207.1"/>
    </source>
</evidence>
<dbReference type="PANTHER" id="PTHR32009">
    <property type="entry name" value="TMV RESISTANCE PROTEIN N-LIKE"/>
    <property type="match status" value="1"/>
</dbReference>
<dbReference type="EC" id="3.2.2.6" evidence="1"/>